<dbReference type="InterPro" id="IPR000719">
    <property type="entry name" value="Prot_kinase_dom"/>
</dbReference>
<evidence type="ECO:0000259" key="8">
    <source>
        <dbReference type="PROSITE" id="PS50011"/>
    </source>
</evidence>
<dbReference type="Pfam" id="PF00069">
    <property type="entry name" value="Pkinase"/>
    <property type="match status" value="1"/>
</dbReference>
<dbReference type="VEuPathDB" id="TriTrypDB:TcCL_ESM00978"/>
<evidence type="ECO:0000256" key="3">
    <source>
        <dbReference type="ARBA" id="ARBA00022741"/>
    </source>
</evidence>
<dbReference type="VEuPathDB" id="TriTrypDB:Tc_MARK_2114"/>
<comment type="caution">
    <text evidence="9">The sequence shown here is derived from an EMBL/GenBank/DDBJ whole genome shotgun (WGS) entry which is preliminary data.</text>
</comment>
<dbReference type="GO" id="GO:0005634">
    <property type="term" value="C:nucleus"/>
    <property type="evidence" value="ECO:0007669"/>
    <property type="project" value="TreeGrafter"/>
</dbReference>
<name>A0A2V2VK97_TRYCR</name>
<dbReference type="VEuPathDB" id="TriTrypDB:C4B63_18g182"/>
<dbReference type="PROSITE" id="PS50011">
    <property type="entry name" value="PROTEIN_KINASE_DOM"/>
    <property type="match status" value="1"/>
</dbReference>
<feature type="compositionally biased region" description="Polar residues" evidence="7">
    <location>
        <begin position="28"/>
        <end position="46"/>
    </location>
</feature>
<dbReference type="VEuPathDB" id="TriTrypDB:TCSYLVIO_003396"/>
<keyword evidence="2" id="KW-0808">Transferase</keyword>
<feature type="compositionally biased region" description="Basic and acidic residues" evidence="7">
    <location>
        <begin position="1"/>
        <end position="18"/>
    </location>
</feature>
<dbReference type="VEuPathDB" id="TriTrypDB:BCY84_01207"/>
<feature type="domain" description="Protein kinase" evidence="8">
    <location>
        <begin position="177"/>
        <end position="435"/>
    </location>
</feature>
<dbReference type="Proteomes" id="UP000246121">
    <property type="component" value="Unassembled WGS sequence"/>
</dbReference>
<dbReference type="InterPro" id="IPR017441">
    <property type="entry name" value="Protein_kinase_ATP_BS"/>
</dbReference>
<keyword evidence="4 9" id="KW-0418">Kinase</keyword>
<dbReference type="VEuPathDB" id="TriTrypDB:TcBrA4_0027150"/>
<dbReference type="EMBL" id="PRFA01000018">
    <property type="protein sequence ID" value="PWU96780.1"/>
    <property type="molecule type" value="Genomic_DNA"/>
</dbReference>
<keyword evidence="5 6" id="KW-0067">ATP-binding</keyword>
<dbReference type="GO" id="GO:0005524">
    <property type="term" value="F:ATP binding"/>
    <property type="evidence" value="ECO:0007669"/>
    <property type="project" value="UniProtKB-UniRule"/>
</dbReference>
<dbReference type="InterPro" id="IPR008271">
    <property type="entry name" value="Ser/Thr_kinase_AS"/>
</dbReference>
<dbReference type="VEuPathDB" id="TriTrypDB:TcCLB.508917.10"/>
<dbReference type="PANTHER" id="PTHR24345:SF0">
    <property type="entry name" value="CELL CYCLE SERINE_THREONINE-PROTEIN KINASE CDC5_MSD2"/>
    <property type="match status" value="1"/>
</dbReference>
<keyword evidence="3 6" id="KW-0547">Nucleotide-binding</keyword>
<dbReference type="VEuPathDB" id="TriTrypDB:ECC02_000369"/>
<feature type="region of interest" description="Disordered" evidence="7">
    <location>
        <begin position="1"/>
        <end position="72"/>
    </location>
</feature>
<dbReference type="VEuPathDB" id="TriTrypDB:TcCLB.506945.350"/>
<dbReference type="VEuPathDB" id="TriTrypDB:TCDM_02055"/>
<dbReference type="VEuPathDB" id="TriTrypDB:TcCL_ESM00977"/>
<feature type="binding site" evidence="6">
    <location>
        <position position="206"/>
    </location>
    <ligand>
        <name>ATP</name>
        <dbReference type="ChEBI" id="CHEBI:30616"/>
    </ligand>
</feature>
<dbReference type="CDD" id="cd14099">
    <property type="entry name" value="STKc_PLK"/>
    <property type="match status" value="1"/>
</dbReference>
<dbReference type="Gene3D" id="1.10.510.10">
    <property type="entry name" value="Transferase(Phosphotransferase) domain 1"/>
    <property type="match status" value="1"/>
</dbReference>
<dbReference type="GO" id="GO:0004674">
    <property type="term" value="F:protein serine/threonine kinase activity"/>
    <property type="evidence" value="ECO:0007669"/>
    <property type="project" value="UniProtKB-KW"/>
</dbReference>
<evidence type="ECO:0000256" key="6">
    <source>
        <dbReference type="PROSITE-ProRule" id="PRU10141"/>
    </source>
</evidence>
<evidence type="ECO:0000313" key="10">
    <source>
        <dbReference type="Proteomes" id="UP000246121"/>
    </source>
</evidence>
<sequence length="853" mass="95732">MTYERKTLMRLEASRQDARSPSCGSPLYNRTYSHQGLKSPLATPSLQHRVESRGSPTSHHYMPPPPITSKAGRVNTVDLDLVTQGSSPVPNLNNAIPCSPSPLAEARYPCLGEPWRPASAVGTRPYGELDPITSCSSPQRAASAVIAPPRTKATYHDGCGIIVEERDSLTREVISRYRCGSLLGTGGFAQVYEFKDLKTNVQYAGKIIDKRNLTRRGSESKLLMEIDIHRRVKHPNIVQFVKAFQDESYHYIILEQCSKKSLMDLSKERGVFATEEIQYIMIQIVSAVEYMHRNLIIHRDLKLGNIMIDAYGNMKIGDFGFASELASASEKKNTTCGTPNYIAPEVLACDKTGLGYGLEADIWSLGVILYALAFGTPPFETKDITATYNRIRRVYYIFPRGIAVPESCKELIRWMLQKQPQHRPTPAEILRHSFLCIPQPPRTAPRSLVPPQAPRSTSPNARGSPLWASPIAINSPFIDCDRFPVDYQKTALRKEENKKGTEHELQMTLHEFLKENDCISETTSEVRHLRSCGKPVLPKPPLPSIVLKSSVFCNKYGYGFLSYQCGKQYPVVFLNDKTKLIYDIDSDTVFYYGRARMQAVTPGSGNRSPLLSEELAAKGFRDELVVFPAASTRLAHRNEGEDATSLFEASAAKKLAITKFFLPFLERGTRDKRMVAMTCALREWCSSWEKDLFLACGSGDEQVDIVYVKDAVLENLYELTGEHRDTDVQLLVARMSDYSFQVSVRCNGAPQASFRPKYNVLEASENSLPWCLDVLVYAGFRAVMAMETAQSSFAFSFWDIRRDAKTVKDGRVYFAARSTTQLKSMMLPTALLRTIAILLRKVRCCNDIVDCFC</sequence>
<reference evidence="9 10" key="1">
    <citation type="journal article" date="2018" name="Microb. Genom.">
        <title>Expanding an expanded genome: long-read sequencing of Trypanosoma cruzi.</title>
        <authorList>
            <person name="Berna L."/>
            <person name="Rodriguez M."/>
            <person name="Chiribao M.L."/>
            <person name="Parodi-Talice A."/>
            <person name="Pita S."/>
            <person name="Rijo G."/>
            <person name="Alvarez-Valin F."/>
            <person name="Robello C."/>
        </authorList>
    </citation>
    <scope>NUCLEOTIDE SEQUENCE [LARGE SCALE GENOMIC DNA]</scope>
    <source>
        <strain evidence="9 10">Dm28c</strain>
    </source>
</reference>
<dbReference type="VEuPathDB" id="TriTrypDB:TcCLB.510949.10"/>
<dbReference type="VEuPathDB" id="TriTrypDB:TcG_00934"/>
<accession>A0A2V2VK97</accession>
<evidence type="ECO:0000256" key="2">
    <source>
        <dbReference type="ARBA" id="ARBA00022679"/>
    </source>
</evidence>
<evidence type="ECO:0000313" key="9">
    <source>
        <dbReference type="EMBL" id="PWU96780.1"/>
    </source>
</evidence>
<dbReference type="VEuPathDB" id="TriTrypDB:TcYC6_0047790"/>
<organism evidence="9 10">
    <name type="scientific">Trypanosoma cruzi</name>
    <dbReference type="NCBI Taxonomy" id="5693"/>
    <lineage>
        <taxon>Eukaryota</taxon>
        <taxon>Discoba</taxon>
        <taxon>Euglenozoa</taxon>
        <taxon>Kinetoplastea</taxon>
        <taxon>Metakinetoplastina</taxon>
        <taxon>Trypanosomatida</taxon>
        <taxon>Trypanosomatidae</taxon>
        <taxon>Trypanosoma</taxon>
        <taxon>Schizotrypanum</taxon>
    </lineage>
</organism>
<dbReference type="PANTHER" id="PTHR24345">
    <property type="entry name" value="SERINE/THREONINE-PROTEIN KINASE PLK"/>
    <property type="match status" value="1"/>
</dbReference>
<keyword evidence="1 9" id="KW-0723">Serine/threonine-protein kinase</keyword>
<feature type="region of interest" description="Disordered" evidence="7">
    <location>
        <begin position="442"/>
        <end position="462"/>
    </location>
</feature>
<evidence type="ECO:0000256" key="7">
    <source>
        <dbReference type="SAM" id="MobiDB-lite"/>
    </source>
</evidence>
<dbReference type="PROSITE" id="PS00108">
    <property type="entry name" value="PROTEIN_KINASE_ST"/>
    <property type="match status" value="1"/>
</dbReference>
<protein>
    <submittedName>
        <fullName evidence="9">Putative serine/threonine protein kinase</fullName>
    </submittedName>
</protein>
<dbReference type="InterPro" id="IPR011009">
    <property type="entry name" value="Kinase-like_dom_sf"/>
</dbReference>
<dbReference type="FunFam" id="3.30.200.20:FF:000042">
    <property type="entry name" value="Aurora kinase A"/>
    <property type="match status" value="1"/>
</dbReference>
<proteinExistence type="predicted"/>
<dbReference type="VEuPathDB" id="TriTrypDB:C3747_104g153"/>
<evidence type="ECO:0000256" key="4">
    <source>
        <dbReference type="ARBA" id="ARBA00022777"/>
    </source>
</evidence>
<evidence type="ECO:0000256" key="1">
    <source>
        <dbReference type="ARBA" id="ARBA00022527"/>
    </source>
</evidence>
<dbReference type="SMART" id="SM00220">
    <property type="entry name" value="S_TKc"/>
    <property type="match status" value="1"/>
</dbReference>
<dbReference type="SUPFAM" id="SSF56112">
    <property type="entry name" value="Protein kinase-like (PK-like)"/>
    <property type="match status" value="1"/>
</dbReference>
<evidence type="ECO:0000256" key="5">
    <source>
        <dbReference type="ARBA" id="ARBA00022840"/>
    </source>
</evidence>
<gene>
    <name evidence="9" type="ORF">C4B63_18g182</name>
</gene>
<dbReference type="AlphaFoldDB" id="A0A2V2VK97"/>
<dbReference type="FunFam" id="1.10.510.10:FF:000571">
    <property type="entry name" value="Maternal embryonic leucine zipper kinase"/>
    <property type="match status" value="1"/>
</dbReference>
<dbReference type="PROSITE" id="PS00107">
    <property type="entry name" value="PROTEIN_KINASE_ATP"/>
    <property type="match status" value="1"/>
</dbReference>